<reference evidence="3 4" key="1">
    <citation type="submission" date="2019-03" db="EMBL/GenBank/DDBJ databases">
        <title>Efficiently degradation of phenoxyalkanoic acid herbicides by Cupriavidus oxalaticus strain X32.</title>
        <authorList>
            <person name="Sheng X."/>
        </authorList>
    </citation>
    <scope>NUCLEOTIDE SEQUENCE [LARGE SCALE GENOMIC DNA]</scope>
    <source>
        <strain evidence="3 4">X32</strain>
        <plasmid evidence="3 4">unnamed1</plasmid>
    </source>
</reference>
<evidence type="ECO:0000313" key="3">
    <source>
        <dbReference type="EMBL" id="QBY55467.1"/>
    </source>
</evidence>
<dbReference type="InterPro" id="IPR043502">
    <property type="entry name" value="DNA/RNA_pol_sf"/>
</dbReference>
<proteinExistence type="inferred from homology"/>
<dbReference type="Pfam" id="PF08388">
    <property type="entry name" value="GIIM"/>
    <property type="match status" value="1"/>
</dbReference>
<keyword evidence="3" id="KW-0695">RNA-directed DNA polymerase</keyword>
<sequence>MCHFRPYPGMTREWILEGDIRGCFDNFSHAWMLEHITMDKEVLRKWLQAGYIDEGTLFETRAGTPQGGIISPVIANMALDGLEAAVYASEGAPRPARSKTKLHVVRYADDFVVTCTSKEALESNVLPAIRRFMAVRGLELAEEKTRITNIAEGFDFLGQNVRKYGGKLLIKPAKKSIKSLLDKVRGIIKGNASATQEALIQKLNPVIRGWAMYHRHAVAKATFSSVDSHIWQLLWKWAKRRHPTKGARWVRKRYFRVEGYRSWVFATESPSCGMRGIELFRATTIPITRHVKIRSGAQPFDPEWDTYLARRQTANRSVKLSGATPWC</sequence>
<dbReference type="InterPro" id="IPR000477">
    <property type="entry name" value="RT_dom"/>
</dbReference>
<dbReference type="GO" id="GO:0003964">
    <property type="term" value="F:RNA-directed DNA polymerase activity"/>
    <property type="evidence" value="ECO:0007669"/>
    <property type="project" value="UniProtKB-KW"/>
</dbReference>
<dbReference type="PANTHER" id="PTHR34047">
    <property type="entry name" value="NUCLEAR INTRON MATURASE 1, MITOCHONDRIAL-RELATED"/>
    <property type="match status" value="1"/>
</dbReference>
<dbReference type="InterPro" id="IPR051083">
    <property type="entry name" value="GrpII_Intron_Splice-Mob/Def"/>
</dbReference>
<dbReference type="KEGG" id="cox:E0W60_30995"/>
<protein>
    <submittedName>
        <fullName evidence="3">Group II intron reverse transcriptase/maturase</fullName>
    </submittedName>
</protein>
<evidence type="ECO:0000313" key="4">
    <source>
        <dbReference type="Proteomes" id="UP000295294"/>
    </source>
</evidence>
<keyword evidence="3" id="KW-0808">Transferase</keyword>
<feature type="domain" description="Reverse transcriptase" evidence="2">
    <location>
        <begin position="1"/>
        <end position="161"/>
    </location>
</feature>
<evidence type="ECO:0000256" key="1">
    <source>
        <dbReference type="ARBA" id="ARBA00034120"/>
    </source>
</evidence>
<dbReference type="SUPFAM" id="SSF56672">
    <property type="entry name" value="DNA/RNA polymerases"/>
    <property type="match status" value="1"/>
</dbReference>
<dbReference type="CDD" id="cd01651">
    <property type="entry name" value="RT_G2_intron"/>
    <property type="match status" value="1"/>
</dbReference>
<dbReference type="OrthoDB" id="8538592at2"/>
<name>A0A4P7LRQ7_9BURK</name>
<dbReference type="PROSITE" id="PS50878">
    <property type="entry name" value="RT_POL"/>
    <property type="match status" value="1"/>
</dbReference>
<keyword evidence="3" id="KW-0614">Plasmid</keyword>
<dbReference type="PANTHER" id="PTHR34047:SF10">
    <property type="entry name" value="GROUP II INTRON-ASSOCIATED OPEN READING FRAME"/>
    <property type="match status" value="1"/>
</dbReference>
<dbReference type="EMBL" id="CP038636">
    <property type="protein sequence ID" value="QBY55467.1"/>
    <property type="molecule type" value="Genomic_DNA"/>
</dbReference>
<dbReference type="InterPro" id="IPR013597">
    <property type="entry name" value="Mat_intron_G2"/>
</dbReference>
<keyword evidence="3" id="KW-0548">Nucleotidyltransferase</keyword>
<dbReference type="Proteomes" id="UP000295294">
    <property type="component" value="Plasmid unnamed1"/>
</dbReference>
<gene>
    <name evidence="3" type="ORF">E0W60_30995</name>
</gene>
<dbReference type="Pfam" id="PF00078">
    <property type="entry name" value="RVT_1"/>
    <property type="match status" value="1"/>
</dbReference>
<evidence type="ECO:0000259" key="2">
    <source>
        <dbReference type="PROSITE" id="PS50878"/>
    </source>
</evidence>
<geneLocation type="plasmid" evidence="3">
    <name>unnamed1</name>
</geneLocation>
<accession>A0A4P7LRQ7</accession>
<dbReference type="AlphaFoldDB" id="A0A4P7LRQ7"/>
<comment type="similarity">
    <text evidence="1">Belongs to the bacterial reverse transcriptase family.</text>
</comment>
<organism evidence="3 4">
    <name type="scientific">Cupriavidus oxalaticus</name>
    <dbReference type="NCBI Taxonomy" id="96344"/>
    <lineage>
        <taxon>Bacteria</taxon>
        <taxon>Pseudomonadati</taxon>
        <taxon>Pseudomonadota</taxon>
        <taxon>Betaproteobacteria</taxon>
        <taxon>Burkholderiales</taxon>
        <taxon>Burkholderiaceae</taxon>
        <taxon>Cupriavidus</taxon>
    </lineage>
</organism>